<accession>A0A0G0F1P3</accession>
<sequence>MELVSFLPGALAAIPTMHYLTHPKKFKKRIPRLKYSKIEFSPNIKIKTGNHTLWLHHWVNFAIILAVSIPLTNVILDAHFTKGFLAGGILQGLLYKDRHKIFIRHNRKS</sequence>
<comment type="caution">
    <text evidence="2">The sequence shown here is derived from an EMBL/GenBank/DDBJ whole genome shotgun (WGS) entry which is preliminary data.</text>
</comment>
<dbReference type="EMBL" id="LBSA01000043">
    <property type="protein sequence ID" value="KKQ07535.1"/>
    <property type="molecule type" value="Genomic_DNA"/>
</dbReference>
<reference evidence="2 3" key="1">
    <citation type="journal article" date="2015" name="Nature">
        <title>rRNA introns, odd ribosomes, and small enigmatic genomes across a large radiation of phyla.</title>
        <authorList>
            <person name="Brown C.T."/>
            <person name="Hug L.A."/>
            <person name="Thomas B.C."/>
            <person name="Sharon I."/>
            <person name="Castelle C.J."/>
            <person name="Singh A."/>
            <person name="Wilkins M.J."/>
            <person name="Williams K.H."/>
            <person name="Banfield J.F."/>
        </authorList>
    </citation>
    <scope>NUCLEOTIDE SEQUENCE [LARGE SCALE GENOMIC DNA]</scope>
</reference>
<protein>
    <submittedName>
        <fullName evidence="2">Uncharacterized protein</fullName>
    </submittedName>
</protein>
<organism evidence="2 3">
    <name type="scientific">Candidatus Daviesbacteria bacterium GW2011_GWB1_36_5</name>
    <dbReference type="NCBI Taxonomy" id="1618426"/>
    <lineage>
        <taxon>Bacteria</taxon>
        <taxon>Candidatus Daviesiibacteriota</taxon>
    </lineage>
</organism>
<keyword evidence="1" id="KW-0812">Transmembrane</keyword>
<keyword evidence="1" id="KW-0472">Membrane</keyword>
<evidence type="ECO:0000256" key="1">
    <source>
        <dbReference type="SAM" id="Phobius"/>
    </source>
</evidence>
<proteinExistence type="predicted"/>
<keyword evidence="1" id="KW-1133">Transmembrane helix</keyword>
<dbReference type="Proteomes" id="UP000034492">
    <property type="component" value="Unassembled WGS sequence"/>
</dbReference>
<dbReference type="AlphaFoldDB" id="A0A0G0F1P3"/>
<name>A0A0G0F1P3_9BACT</name>
<feature type="transmembrane region" description="Helical" evidence="1">
    <location>
        <begin position="58"/>
        <end position="76"/>
    </location>
</feature>
<gene>
    <name evidence="2" type="ORF">US19_C0043G0006</name>
</gene>
<evidence type="ECO:0000313" key="2">
    <source>
        <dbReference type="EMBL" id="KKQ07535.1"/>
    </source>
</evidence>
<evidence type="ECO:0000313" key="3">
    <source>
        <dbReference type="Proteomes" id="UP000034492"/>
    </source>
</evidence>